<proteinExistence type="inferred from homology"/>
<evidence type="ECO:0000256" key="4">
    <source>
        <dbReference type="ARBA" id="ARBA00022960"/>
    </source>
</evidence>
<evidence type="ECO:0000256" key="6">
    <source>
        <dbReference type="ARBA" id="ARBA00023316"/>
    </source>
</evidence>
<keyword evidence="2" id="KW-0732">Signal</keyword>
<keyword evidence="3" id="KW-0378">Hydrolase</keyword>
<evidence type="ECO:0000256" key="5">
    <source>
        <dbReference type="ARBA" id="ARBA00022984"/>
    </source>
</evidence>
<comment type="caution">
    <text evidence="9">The sequence shown here is derived from an EMBL/GenBank/DDBJ whole genome shotgun (WGS) entry which is preliminary data.</text>
</comment>
<sequence>MLNQIVIFFLICTVYVIPFAVYANENKHATLLIRVNDNTILYQKNANLPRHPASLTKLMTAYIIFDQLKHNKITMNQQAVVSKYASSMIPSKIKLQPGEKVKIKDLIRAIIIASANDAAVAAAEMISGTEAKFAVLMNQKAKNLGMHDTKFKNASGLHNQEQISTANDMAKLAISLHNDFPQHYHFFSETHFVLKGLKYLGHNIITEIYEDVDGLKTGFTNASGHNLITSIQKDGQRLLGIIMGRQSLVERDLDMIVLLRQGFGKPSITGSTIPKIKHKPQ</sequence>
<dbReference type="GO" id="GO:0004180">
    <property type="term" value="F:carboxypeptidase activity"/>
    <property type="evidence" value="ECO:0007669"/>
    <property type="project" value="UniProtKB-KW"/>
</dbReference>
<reference evidence="9 10" key="1">
    <citation type="submission" date="2024-01" db="EMBL/GenBank/DDBJ databases">
        <authorList>
            <person name="Kunselman E."/>
        </authorList>
    </citation>
    <scope>NUCLEOTIDE SEQUENCE [LARGE SCALE GENOMIC DNA]</scope>
    <source>
        <strain evidence="9">2 abalone samples</strain>
    </source>
</reference>
<dbReference type="Pfam" id="PF00768">
    <property type="entry name" value="Peptidase_S11"/>
    <property type="match status" value="1"/>
</dbReference>
<keyword evidence="9" id="KW-0645">Protease</keyword>
<dbReference type="EMBL" id="CAWVOK010000034">
    <property type="protein sequence ID" value="CAK8163565.1"/>
    <property type="molecule type" value="Genomic_DNA"/>
</dbReference>
<keyword evidence="9" id="KW-0121">Carboxypeptidase</keyword>
<dbReference type="SUPFAM" id="SSF56601">
    <property type="entry name" value="beta-lactamase/transpeptidase-like"/>
    <property type="match status" value="1"/>
</dbReference>
<evidence type="ECO:0000256" key="3">
    <source>
        <dbReference type="ARBA" id="ARBA00022801"/>
    </source>
</evidence>
<evidence type="ECO:0000256" key="1">
    <source>
        <dbReference type="ARBA" id="ARBA00007164"/>
    </source>
</evidence>
<dbReference type="InterPro" id="IPR001967">
    <property type="entry name" value="Peptidase_S11_N"/>
</dbReference>
<protein>
    <submittedName>
        <fullName evidence="9">Peptidase S11 D-alanyl-D-alanine carboxypeptidase A N-terminal domain-containing protein</fullName>
    </submittedName>
</protein>
<comment type="similarity">
    <text evidence="1 7">Belongs to the peptidase S11 family.</text>
</comment>
<feature type="domain" description="Peptidase S11 D-alanyl-D-alanine carboxypeptidase A N-terminal" evidence="8">
    <location>
        <begin position="29"/>
        <end position="246"/>
    </location>
</feature>
<gene>
    <name evidence="9" type="ORF">CAXC1_80023</name>
</gene>
<dbReference type="RefSeq" id="WP_338364895.1">
    <property type="nucleotide sequence ID" value="NZ_CAWVOK010000034.1"/>
</dbReference>
<evidence type="ECO:0000313" key="9">
    <source>
        <dbReference type="EMBL" id="CAK8163565.1"/>
    </source>
</evidence>
<evidence type="ECO:0000313" key="10">
    <source>
        <dbReference type="Proteomes" id="UP001314181"/>
    </source>
</evidence>
<keyword evidence="10" id="KW-1185">Reference proteome</keyword>
<keyword evidence="4" id="KW-0133">Cell shape</keyword>
<dbReference type="PANTHER" id="PTHR21581">
    <property type="entry name" value="D-ALANYL-D-ALANINE CARBOXYPEPTIDASE"/>
    <property type="match status" value="1"/>
</dbReference>
<dbReference type="PRINTS" id="PR00725">
    <property type="entry name" value="DADACBPTASE1"/>
</dbReference>
<dbReference type="Proteomes" id="UP001314181">
    <property type="component" value="Unassembled WGS sequence"/>
</dbReference>
<dbReference type="InterPro" id="IPR012338">
    <property type="entry name" value="Beta-lactam/transpept-like"/>
</dbReference>
<dbReference type="InterPro" id="IPR018044">
    <property type="entry name" value="Peptidase_S11"/>
</dbReference>
<keyword evidence="6" id="KW-0961">Cell wall biogenesis/degradation</keyword>
<name>A0ABM9N9G1_9RICK</name>
<organism evidence="9 10">
    <name type="scientific">Candidatus Xenohaliotis californiensis</name>
    <dbReference type="NCBI Taxonomy" id="84677"/>
    <lineage>
        <taxon>Bacteria</taxon>
        <taxon>Pseudomonadati</taxon>
        <taxon>Pseudomonadota</taxon>
        <taxon>Alphaproteobacteria</taxon>
        <taxon>Rickettsiales</taxon>
        <taxon>Anaplasmataceae</taxon>
        <taxon>Candidatus Xenohaliotis</taxon>
    </lineage>
</organism>
<evidence type="ECO:0000259" key="8">
    <source>
        <dbReference type="Pfam" id="PF00768"/>
    </source>
</evidence>
<evidence type="ECO:0000256" key="7">
    <source>
        <dbReference type="RuleBase" id="RU004016"/>
    </source>
</evidence>
<dbReference type="Gene3D" id="3.40.710.10">
    <property type="entry name" value="DD-peptidase/beta-lactamase superfamily"/>
    <property type="match status" value="1"/>
</dbReference>
<evidence type="ECO:0000256" key="2">
    <source>
        <dbReference type="ARBA" id="ARBA00022729"/>
    </source>
</evidence>
<keyword evidence="5" id="KW-0573">Peptidoglycan synthesis</keyword>
<accession>A0ABM9N9G1</accession>
<dbReference type="PANTHER" id="PTHR21581:SF6">
    <property type="entry name" value="TRAFFICKING PROTEIN PARTICLE COMPLEX SUBUNIT 12"/>
    <property type="match status" value="1"/>
</dbReference>